<name>A0A0E9SFP7_ANGAN</name>
<sequence>MMSKSVRSRSIPYLSLQ</sequence>
<dbReference type="AlphaFoldDB" id="A0A0E9SFP7"/>
<organism evidence="1">
    <name type="scientific">Anguilla anguilla</name>
    <name type="common">European freshwater eel</name>
    <name type="synonym">Muraena anguilla</name>
    <dbReference type="NCBI Taxonomy" id="7936"/>
    <lineage>
        <taxon>Eukaryota</taxon>
        <taxon>Metazoa</taxon>
        <taxon>Chordata</taxon>
        <taxon>Craniata</taxon>
        <taxon>Vertebrata</taxon>
        <taxon>Euteleostomi</taxon>
        <taxon>Actinopterygii</taxon>
        <taxon>Neopterygii</taxon>
        <taxon>Teleostei</taxon>
        <taxon>Anguilliformes</taxon>
        <taxon>Anguillidae</taxon>
        <taxon>Anguilla</taxon>
    </lineage>
</organism>
<proteinExistence type="predicted"/>
<accession>A0A0E9SFP7</accession>
<reference evidence="1" key="2">
    <citation type="journal article" date="2015" name="Fish Shellfish Immunol.">
        <title>Early steps in the European eel (Anguilla anguilla)-Vibrio vulnificus interaction in the gills: Role of the RtxA13 toxin.</title>
        <authorList>
            <person name="Callol A."/>
            <person name="Pajuelo D."/>
            <person name="Ebbesson L."/>
            <person name="Teles M."/>
            <person name="MacKenzie S."/>
            <person name="Amaro C."/>
        </authorList>
    </citation>
    <scope>NUCLEOTIDE SEQUENCE</scope>
</reference>
<reference evidence="1" key="1">
    <citation type="submission" date="2014-11" db="EMBL/GenBank/DDBJ databases">
        <authorList>
            <person name="Amaro Gonzalez C."/>
        </authorList>
    </citation>
    <scope>NUCLEOTIDE SEQUENCE</scope>
</reference>
<evidence type="ECO:0000313" key="1">
    <source>
        <dbReference type="EMBL" id="JAH40214.1"/>
    </source>
</evidence>
<dbReference type="EMBL" id="GBXM01068363">
    <property type="protein sequence ID" value="JAH40214.1"/>
    <property type="molecule type" value="Transcribed_RNA"/>
</dbReference>
<protein>
    <submittedName>
        <fullName evidence="1">Uncharacterized protein</fullName>
    </submittedName>
</protein>